<comment type="caution">
    <text evidence="2">The sequence shown here is derived from an EMBL/GenBank/DDBJ whole genome shotgun (WGS) entry which is preliminary data.</text>
</comment>
<sequence>MSTFINELNSNIEERWKDVNLLMKLASSNKNNPEMYDVLCRSTVLFISAHLESFIKDLIKAIINDINQFSNFKSAPETLKKIYCRDFTYPNNNSNIKGELNKDSEERMNKLLKSIEDFDIKFPVDIFLINNSYGNDQKNPAPKVIAKAFSNFGIKNPFLWLDNCYFEAVFSGVSVRSITVKRKLLKLKKHIHAQTLSYPYNVDISIIAIKDPTQQTPGTQNNQAAQRSFWETFVDNLLAVRHRIAHGSATDDPLTLSKLIEFQKKVKIIEHSLLLIMCHKVSILQ</sequence>
<protein>
    <recommendedName>
        <fullName evidence="1">RiboL-PSP-HEPN domain-containing protein</fullName>
    </recommendedName>
</protein>
<feature type="domain" description="RiboL-PSP-HEPN" evidence="1">
    <location>
        <begin position="11"/>
        <end position="267"/>
    </location>
</feature>
<name>A0A243W5S6_9BACT</name>
<organism evidence="2 3">
    <name type="scientific">Hymenobacter crusticola</name>
    <dbReference type="NCBI Taxonomy" id="1770526"/>
    <lineage>
        <taxon>Bacteria</taxon>
        <taxon>Pseudomonadati</taxon>
        <taxon>Bacteroidota</taxon>
        <taxon>Cytophagia</taxon>
        <taxon>Cytophagales</taxon>
        <taxon>Hymenobacteraceae</taxon>
        <taxon>Hymenobacter</taxon>
    </lineage>
</organism>
<dbReference type="Proteomes" id="UP000194873">
    <property type="component" value="Unassembled WGS sequence"/>
</dbReference>
<evidence type="ECO:0000313" key="2">
    <source>
        <dbReference type="EMBL" id="OUJ69127.1"/>
    </source>
</evidence>
<gene>
    <name evidence="2" type="ORF">BXP70_26960</name>
</gene>
<keyword evidence="3" id="KW-1185">Reference proteome</keyword>
<proteinExistence type="predicted"/>
<reference evidence="2 3" key="1">
    <citation type="submission" date="2017-01" db="EMBL/GenBank/DDBJ databases">
        <title>A new Hymenobacter.</title>
        <authorList>
            <person name="Liang Y."/>
            <person name="Feng F."/>
        </authorList>
    </citation>
    <scope>NUCLEOTIDE SEQUENCE [LARGE SCALE GENOMIC DNA]</scope>
    <source>
        <strain evidence="2">MIMBbqt21</strain>
    </source>
</reference>
<dbReference type="EMBL" id="MTSE01000038">
    <property type="protein sequence ID" value="OUJ69127.1"/>
    <property type="molecule type" value="Genomic_DNA"/>
</dbReference>
<accession>A0A243W5S6</accession>
<dbReference type="InterPro" id="IPR041519">
    <property type="entry name" value="HEPN_RiboL-PSP"/>
</dbReference>
<dbReference type="AlphaFoldDB" id="A0A243W5S6"/>
<evidence type="ECO:0000259" key="1">
    <source>
        <dbReference type="Pfam" id="PF18735"/>
    </source>
</evidence>
<evidence type="ECO:0000313" key="3">
    <source>
        <dbReference type="Proteomes" id="UP000194873"/>
    </source>
</evidence>
<dbReference type="RefSeq" id="WP_086597216.1">
    <property type="nucleotide sequence ID" value="NZ_MTSE01000038.1"/>
</dbReference>
<dbReference type="Pfam" id="PF18735">
    <property type="entry name" value="HEPN_RiboL-PSP"/>
    <property type="match status" value="1"/>
</dbReference>